<evidence type="ECO:0000313" key="2">
    <source>
        <dbReference type="EMBL" id="AVO47268.1"/>
    </source>
</evidence>
<dbReference type="KEGG" id="phr:C6569_20710"/>
<evidence type="ECO:0000256" key="1">
    <source>
        <dbReference type="SAM" id="Phobius"/>
    </source>
</evidence>
<dbReference type="OrthoDB" id="8478236at2"/>
<gene>
    <name evidence="2" type="ORF">C6569_20710</name>
</gene>
<keyword evidence="1" id="KW-0472">Membrane</keyword>
<evidence type="ECO:0000313" key="3">
    <source>
        <dbReference type="Proteomes" id="UP000237889"/>
    </source>
</evidence>
<name>A0A2S0NGJ7_9HYPH</name>
<reference evidence="2 3" key="1">
    <citation type="submission" date="2018-03" db="EMBL/GenBank/DDBJ databases">
        <title>Genome sequencing of Phreatobacter sp.</title>
        <authorList>
            <person name="Kim S.-J."/>
            <person name="Heo J."/>
            <person name="Kwon S.-W."/>
        </authorList>
    </citation>
    <scope>NUCLEOTIDE SEQUENCE [LARGE SCALE GENOMIC DNA]</scope>
    <source>
        <strain evidence="2 3">S-12</strain>
    </source>
</reference>
<protein>
    <submittedName>
        <fullName evidence="2">Uncharacterized protein</fullName>
    </submittedName>
</protein>
<proteinExistence type="predicted"/>
<dbReference type="RefSeq" id="WP_106750638.1">
    <property type="nucleotide sequence ID" value="NZ_CP027668.1"/>
</dbReference>
<dbReference type="EMBL" id="CP027668">
    <property type="protein sequence ID" value="AVO47268.1"/>
    <property type="molecule type" value="Genomic_DNA"/>
</dbReference>
<dbReference type="AlphaFoldDB" id="A0A2S0NGJ7"/>
<feature type="transmembrane region" description="Helical" evidence="1">
    <location>
        <begin position="170"/>
        <end position="191"/>
    </location>
</feature>
<organism evidence="2 3">
    <name type="scientific">Phreatobacter cathodiphilus</name>
    <dbReference type="NCBI Taxonomy" id="1868589"/>
    <lineage>
        <taxon>Bacteria</taxon>
        <taxon>Pseudomonadati</taxon>
        <taxon>Pseudomonadota</taxon>
        <taxon>Alphaproteobacteria</taxon>
        <taxon>Hyphomicrobiales</taxon>
        <taxon>Phreatobacteraceae</taxon>
        <taxon>Phreatobacter</taxon>
    </lineage>
</organism>
<keyword evidence="1" id="KW-1133">Transmembrane helix</keyword>
<sequence length="318" mass="33781">MDVAPLVSAYRYRFHVLDVYGGRMGGLTRPAGTIEDALRQAAAELKLVADPPAQLKRLAHRINAETRAALRDVIARAENDLAIAITRFGTDIGAPPTGPHIDLRASLDGLDRAYRASDPAPDDFDGWYDQLDAQISHLSALVQLEKELETARGGGASVRVPDPSPRRLKWFLVVLVVAALAALGIAGLTTFNQPAGEAAAPPPVQPAGGAEQPRLVRTVPITVAPPTAESVPPPPAATAAACRTLDMEVSPGGATLVDAPLGGQPVVRLEEGEKVQLRQVVELGPNRLIEVEVPARSARGFLGEREARLPVMTWTCDR</sequence>
<keyword evidence="1" id="KW-0812">Transmembrane</keyword>
<dbReference type="Proteomes" id="UP000237889">
    <property type="component" value="Chromosome"/>
</dbReference>
<accession>A0A2S0NGJ7</accession>
<keyword evidence="3" id="KW-1185">Reference proteome</keyword>